<feature type="transmembrane region" description="Helical" evidence="1">
    <location>
        <begin position="23"/>
        <end position="45"/>
    </location>
</feature>
<proteinExistence type="predicted"/>
<dbReference type="STRING" id="1082931.KKY_123"/>
<dbReference type="AlphaFoldDB" id="G4R716"/>
<dbReference type="Proteomes" id="UP000008850">
    <property type="component" value="Chromosome"/>
</dbReference>
<keyword evidence="1" id="KW-0472">Membrane</keyword>
<reference evidence="2 3" key="1">
    <citation type="journal article" date="2012" name="J. Bacteriol.">
        <title>Complete genome sequence of Pelagibacterium halotolerans B2T.</title>
        <authorList>
            <person name="Huo Y.Y."/>
            <person name="Cheng H."/>
            <person name="Han X.F."/>
            <person name="Jiang X.W."/>
            <person name="Sun C."/>
            <person name="Zhang X.Q."/>
            <person name="Zhu X.F."/>
            <person name="Liu Y.F."/>
            <person name="Li P.F."/>
            <person name="Ni P.X."/>
            <person name="Wu M."/>
        </authorList>
    </citation>
    <scope>NUCLEOTIDE SEQUENCE [LARGE SCALE GENOMIC DNA]</scope>
    <source>
        <strain evidence="3">DSM 22347 / JCM 15775 / CGMCC 1.7692 / B2</strain>
    </source>
</reference>
<evidence type="ECO:0000313" key="2">
    <source>
        <dbReference type="EMBL" id="AEQ50170.1"/>
    </source>
</evidence>
<gene>
    <name evidence="2" type="ordered locus">KKY_123</name>
</gene>
<feature type="transmembrane region" description="Helical" evidence="1">
    <location>
        <begin position="65"/>
        <end position="87"/>
    </location>
</feature>
<dbReference type="eggNOG" id="ENOG503343U">
    <property type="taxonomic scope" value="Bacteria"/>
</dbReference>
<keyword evidence="1" id="KW-1133">Transmembrane helix</keyword>
<accession>G4R716</accession>
<feature type="transmembrane region" description="Helical" evidence="1">
    <location>
        <begin position="99"/>
        <end position="121"/>
    </location>
</feature>
<evidence type="ECO:0008006" key="4">
    <source>
        <dbReference type="Google" id="ProtNLM"/>
    </source>
</evidence>
<feature type="transmembrane region" description="Helical" evidence="1">
    <location>
        <begin position="133"/>
        <end position="156"/>
    </location>
</feature>
<dbReference type="KEGG" id="phl:KKY_123"/>
<name>G4R716_PELHB</name>
<sequence length="166" mass="18363">MEPWELWIRSTVLSQYVLTNRGWLWPICETLHFVGLSLLVGTVGLFDLRVLGVARAIPPIALHRFIPWGVAGYSLNLATGTLFFFGFPDQYAYNTAFHFKLAFMILAGLNVALFYSVAFVGVRATPAGGQAPLAARALTAISLLSWTGVIVCGRLLTFYRPGFMHH</sequence>
<protein>
    <recommendedName>
        <fullName evidence="4">Transmembrane protein</fullName>
    </recommendedName>
</protein>
<organism evidence="2 3">
    <name type="scientific">Pelagibacterium halotolerans (strain DSM 22347 / JCM 15775 / CGMCC 1.7692 / B2)</name>
    <dbReference type="NCBI Taxonomy" id="1082931"/>
    <lineage>
        <taxon>Bacteria</taxon>
        <taxon>Pseudomonadati</taxon>
        <taxon>Pseudomonadota</taxon>
        <taxon>Alphaproteobacteria</taxon>
        <taxon>Hyphomicrobiales</taxon>
        <taxon>Devosiaceae</taxon>
        <taxon>Pelagibacterium</taxon>
    </lineage>
</organism>
<dbReference type="HOGENOM" id="CLU_116250_1_0_5"/>
<evidence type="ECO:0000313" key="3">
    <source>
        <dbReference type="Proteomes" id="UP000008850"/>
    </source>
</evidence>
<keyword evidence="1" id="KW-0812">Transmembrane</keyword>
<evidence type="ECO:0000256" key="1">
    <source>
        <dbReference type="SAM" id="Phobius"/>
    </source>
</evidence>
<dbReference type="EMBL" id="CP003075">
    <property type="protein sequence ID" value="AEQ50170.1"/>
    <property type="molecule type" value="Genomic_DNA"/>
</dbReference>
<keyword evidence="3" id="KW-1185">Reference proteome</keyword>